<gene>
    <name evidence="4" type="ORF">N6H18_03940</name>
</gene>
<dbReference type="SUPFAM" id="SSF49899">
    <property type="entry name" value="Concanavalin A-like lectins/glucanases"/>
    <property type="match status" value="1"/>
</dbReference>
<dbReference type="Pfam" id="PF08787">
    <property type="entry name" value="Alginate_lyase2"/>
    <property type="match status" value="1"/>
</dbReference>
<dbReference type="GO" id="GO:0016829">
    <property type="term" value="F:lyase activity"/>
    <property type="evidence" value="ECO:0007669"/>
    <property type="project" value="UniProtKB-KW"/>
</dbReference>
<dbReference type="EMBL" id="CP106679">
    <property type="protein sequence ID" value="UXP33103.1"/>
    <property type="molecule type" value="Genomic_DNA"/>
</dbReference>
<feature type="transmembrane region" description="Helical" evidence="2">
    <location>
        <begin position="12"/>
        <end position="30"/>
    </location>
</feature>
<dbReference type="PROSITE" id="PS51257">
    <property type="entry name" value="PROKAR_LIPOPROTEIN"/>
    <property type="match status" value="1"/>
</dbReference>
<evidence type="ECO:0000313" key="4">
    <source>
        <dbReference type="EMBL" id="UXP33103.1"/>
    </source>
</evidence>
<dbReference type="Gene3D" id="2.60.120.200">
    <property type="match status" value="1"/>
</dbReference>
<name>A0ABY6CUR1_9BACT</name>
<protein>
    <submittedName>
        <fullName evidence="4">Polysaccharide lyase family 7 protein</fullName>
    </submittedName>
</protein>
<dbReference type="Proteomes" id="UP001065174">
    <property type="component" value="Chromosome"/>
</dbReference>
<dbReference type="Pfam" id="PF00754">
    <property type="entry name" value="F5_F8_type_C"/>
    <property type="match status" value="1"/>
</dbReference>
<dbReference type="Gene3D" id="2.60.120.260">
    <property type="entry name" value="Galactose-binding domain-like"/>
    <property type="match status" value="2"/>
</dbReference>
<keyword evidence="5" id="KW-1185">Reference proteome</keyword>
<feature type="domain" description="F5/8 type C" evidence="3">
    <location>
        <begin position="184"/>
        <end position="323"/>
    </location>
</feature>
<evidence type="ECO:0000259" key="3">
    <source>
        <dbReference type="PROSITE" id="PS50022"/>
    </source>
</evidence>
<keyword evidence="2" id="KW-0812">Transmembrane</keyword>
<evidence type="ECO:0000313" key="5">
    <source>
        <dbReference type="Proteomes" id="UP001065174"/>
    </source>
</evidence>
<keyword evidence="4" id="KW-0456">Lyase</keyword>
<evidence type="ECO:0000256" key="2">
    <source>
        <dbReference type="SAM" id="Phobius"/>
    </source>
</evidence>
<dbReference type="RefSeq" id="WP_262310532.1">
    <property type="nucleotide sequence ID" value="NZ_CP106679.1"/>
</dbReference>
<keyword evidence="2" id="KW-0472">Membrane</keyword>
<keyword evidence="2" id="KW-1133">Transmembrane helix</keyword>
<dbReference type="SUPFAM" id="SSF49785">
    <property type="entry name" value="Galactose-binding domain-like"/>
    <property type="match status" value="2"/>
</dbReference>
<feature type="region of interest" description="Disordered" evidence="1">
    <location>
        <begin position="72"/>
        <end position="91"/>
    </location>
</feature>
<feature type="compositionally biased region" description="Polar residues" evidence="1">
    <location>
        <begin position="73"/>
        <end position="91"/>
    </location>
</feature>
<proteinExistence type="predicted"/>
<dbReference type="InterPro" id="IPR014895">
    <property type="entry name" value="Alginate_lyase_2"/>
</dbReference>
<dbReference type="InterPro" id="IPR013320">
    <property type="entry name" value="ConA-like_dom_sf"/>
</dbReference>
<dbReference type="InterPro" id="IPR008979">
    <property type="entry name" value="Galactose-bd-like_sf"/>
</dbReference>
<feature type="compositionally biased region" description="Acidic residues" evidence="1">
    <location>
        <begin position="179"/>
        <end position="188"/>
    </location>
</feature>
<organism evidence="4 5">
    <name type="scientific">Reichenbachiella agarivorans</name>
    <dbReference type="NCBI Taxonomy" id="2979464"/>
    <lineage>
        <taxon>Bacteria</taxon>
        <taxon>Pseudomonadati</taxon>
        <taxon>Bacteroidota</taxon>
        <taxon>Cytophagia</taxon>
        <taxon>Cytophagales</taxon>
        <taxon>Reichenbachiellaceae</taxon>
        <taxon>Reichenbachiella</taxon>
    </lineage>
</organism>
<feature type="region of interest" description="Disordered" evidence="1">
    <location>
        <begin position="323"/>
        <end position="355"/>
    </location>
</feature>
<sequence length="595" mass="64325">MKNYLFRWGDFYQSFVITILVAALAIGFQACDENLDLQEQDLLLNSPLAAGDQVSITNPGFESNWSGWIDTDPSATSSDAHSGSKSAKITGSSGKFEQSIAVKQNTDYTLSAYILEAGIIGAQVGNSNFSDGGDYSDWTQVSVTFNSGSNSAITIYGAYGGDTGRFDDFVLTEGGNTDGGDDDDDNDPTDPTTGELSISSVSASANDGNVPANAIDEDPNLSTRWSANGSGQYITFDLGSSQTVSSIKIAWYKGNERSSSFKIRIGDSTSNLTEVLSASSSGSTLGLETYNFESTTGRYVRITCLGNSANTWNSITDVEIYGQAQDGGTDPDPDPDPVDPDPVDPTEPGTANIPSDLMENCNQWKITYPDGVEDKTLCGESNNEYFYVNNDKNAIVFRVPIRSNNGSTPNSNYIRSELRERTESGSSDIYWTTSGKHVVYVEQAITHLPMNKDHLVATQIHGNKADGIDDAMVMRLEGSHLFLSFNGGKLRSDVTIKSNYTLGTKHEVIFEVIDGKHYCYYSEDGNLASAYASGNASSYLIKDGSNSYVMNKSYGEAYFKVGNYTQSNANEEGSDTGNPNNYGEVLVYDFSVSHQ</sequence>
<reference evidence="4" key="1">
    <citation type="submission" date="2022-09" db="EMBL/GenBank/DDBJ databases">
        <title>Comparative genomics and taxonomic characterization of three novel marine species of genus Reichenbachiella exhibiting antioxidant and polysaccharide degradation activities.</title>
        <authorList>
            <person name="Muhammad N."/>
            <person name="Lee Y.-J."/>
            <person name="Ko J."/>
            <person name="Kim S.-G."/>
        </authorList>
    </citation>
    <scope>NUCLEOTIDE SEQUENCE</scope>
    <source>
        <strain evidence="4">BKB1-1</strain>
    </source>
</reference>
<dbReference type="InterPro" id="IPR000421">
    <property type="entry name" value="FA58C"/>
</dbReference>
<feature type="region of interest" description="Disordered" evidence="1">
    <location>
        <begin position="170"/>
        <end position="197"/>
    </location>
</feature>
<dbReference type="PROSITE" id="PS50022">
    <property type="entry name" value="FA58C_3"/>
    <property type="match status" value="1"/>
</dbReference>
<feature type="compositionally biased region" description="Acidic residues" evidence="1">
    <location>
        <begin position="329"/>
        <end position="344"/>
    </location>
</feature>
<evidence type="ECO:0000256" key="1">
    <source>
        <dbReference type="SAM" id="MobiDB-lite"/>
    </source>
</evidence>
<accession>A0ABY6CUR1</accession>